<dbReference type="InterPro" id="IPR015797">
    <property type="entry name" value="NUDIX_hydrolase-like_dom_sf"/>
</dbReference>
<reference evidence="2 3" key="1">
    <citation type="journal article" date="2020" name="Access Microbiol">
        <title>Isolation and genome sequencing of Staphylococcus schleiferi subspecies coagulans from Antarctic seals.</title>
        <authorList>
            <person name="Foster G."/>
            <person name="Robb A."/>
            <person name="Paterson G.K."/>
        </authorList>
    </citation>
    <scope>NUCLEOTIDE SEQUENCE [LARGE SCALE GENOMIC DNA]</scope>
    <source>
        <strain evidence="2 3">M615/02/4</strain>
    </source>
</reference>
<evidence type="ECO:0000259" key="1">
    <source>
        <dbReference type="PROSITE" id="PS51462"/>
    </source>
</evidence>
<feature type="domain" description="Nudix hydrolase" evidence="1">
    <location>
        <begin position="28"/>
        <end position="166"/>
    </location>
</feature>
<dbReference type="CDD" id="cd04692">
    <property type="entry name" value="NUDIX_Hydrolase"/>
    <property type="match status" value="1"/>
</dbReference>
<gene>
    <name evidence="2" type="ORF">HR081_07260</name>
</gene>
<sequence>MAEILNTFYHNYQYKGKMERALVHKNSEWHETFQCIFTSKDSILFQQRNVALHDYPGLIDVTVGGHIKCDEKMSDGIREIKEEMGLDISFERLQFLCTLPESLEGLFTDKEFIHIYTVEITDDEISAIAFQDDEVQSLYQINKDEFSKFSKGQIETINGVSLDNQTSRFFTQSDFLPYSSAYFTCVSALIERNL</sequence>
<evidence type="ECO:0000313" key="3">
    <source>
        <dbReference type="Proteomes" id="UP000524893"/>
    </source>
</evidence>
<proteinExistence type="predicted"/>
<dbReference type="Gene3D" id="3.90.79.10">
    <property type="entry name" value="Nucleoside Triphosphate Pyrophosphohydrolase"/>
    <property type="match status" value="1"/>
</dbReference>
<dbReference type="AlphaFoldDB" id="A0A9X0PH37"/>
<organism evidence="2 3">
    <name type="scientific">Staphylococcus coagulans</name>
    <dbReference type="NCBI Taxonomy" id="74706"/>
    <lineage>
        <taxon>Bacteria</taxon>
        <taxon>Bacillati</taxon>
        <taxon>Bacillota</taxon>
        <taxon>Bacilli</taxon>
        <taxon>Bacillales</taxon>
        <taxon>Staphylococcaceae</taxon>
        <taxon>Staphylococcus</taxon>
    </lineage>
</organism>
<dbReference type="InterPro" id="IPR000086">
    <property type="entry name" value="NUDIX_hydrolase_dom"/>
</dbReference>
<name>A0A9X0PH37_9STAP</name>
<dbReference type="PROSITE" id="PS51462">
    <property type="entry name" value="NUDIX"/>
    <property type="match status" value="1"/>
</dbReference>
<dbReference type="RefSeq" id="WP_182280832.1">
    <property type="nucleotide sequence ID" value="NZ_JABTCN010000018.1"/>
</dbReference>
<accession>A0A9X0PH37</accession>
<dbReference type="Pfam" id="PF00293">
    <property type="entry name" value="NUDIX"/>
    <property type="match status" value="1"/>
</dbReference>
<dbReference type="EMBL" id="JABTCN010000018">
    <property type="protein sequence ID" value="MBA8776687.1"/>
    <property type="molecule type" value="Genomic_DNA"/>
</dbReference>
<dbReference type="Proteomes" id="UP000524893">
    <property type="component" value="Unassembled WGS sequence"/>
</dbReference>
<evidence type="ECO:0000313" key="2">
    <source>
        <dbReference type="EMBL" id="MBA8776687.1"/>
    </source>
</evidence>
<protein>
    <submittedName>
        <fullName evidence="2">NUDIX domain-containing protein</fullName>
    </submittedName>
</protein>
<comment type="caution">
    <text evidence="2">The sequence shown here is derived from an EMBL/GenBank/DDBJ whole genome shotgun (WGS) entry which is preliminary data.</text>
</comment>
<dbReference type="SUPFAM" id="SSF55811">
    <property type="entry name" value="Nudix"/>
    <property type="match status" value="1"/>
</dbReference>